<proteinExistence type="predicted"/>
<dbReference type="InterPro" id="IPR013766">
    <property type="entry name" value="Thioredoxin_domain"/>
</dbReference>
<dbReference type="CDD" id="cd02966">
    <property type="entry name" value="TlpA_like_family"/>
    <property type="match status" value="1"/>
</dbReference>
<evidence type="ECO:0000256" key="1">
    <source>
        <dbReference type="ARBA" id="ARBA00004196"/>
    </source>
</evidence>
<reference evidence="7" key="1">
    <citation type="journal article" date="2019" name="Int. J. Syst. Evol. Microbiol.">
        <title>The Global Catalogue of Microorganisms (GCM) 10K type strain sequencing project: providing services to taxonomists for standard genome sequencing and annotation.</title>
        <authorList>
            <consortium name="The Broad Institute Genomics Platform"/>
            <consortium name="The Broad Institute Genome Sequencing Center for Infectious Disease"/>
            <person name="Wu L."/>
            <person name="Ma J."/>
        </authorList>
    </citation>
    <scope>NUCLEOTIDE SEQUENCE [LARGE SCALE GENOMIC DNA]</scope>
    <source>
        <strain evidence="7">CECT 9128</strain>
    </source>
</reference>
<evidence type="ECO:0000259" key="5">
    <source>
        <dbReference type="PROSITE" id="PS51352"/>
    </source>
</evidence>
<evidence type="ECO:0000313" key="7">
    <source>
        <dbReference type="Proteomes" id="UP001595793"/>
    </source>
</evidence>
<dbReference type="GO" id="GO:0140824">
    <property type="term" value="F:thioredoxin-dependent peroxiredoxin activity"/>
    <property type="evidence" value="ECO:0007669"/>
    <property type="project" value="UniProtKB-EC"/>
</dbReference>
<comment type="subcellular location">
    <subcellularLocation>
        <location evidence="1">Cell envelope</location>
    </subcellularLocation>
</comment>
<dbReference type="EC" id="1.11.1.24" evidence="6"/>
<dbReference type="EMBL" id="JBHSAS010000025">
    <property type="protein sequence ID" value="MFC4029275.1"/>
    <property type="molecule type" value="Genomic_DNA"/>
</dbReference>
<dbReference type="InterPro" id="IPR017937">
    <property type="entry name" value="Thioredoxin_CS"/>
</dbReference>
<dbReference type="Gene3D" id="3.40.30.10">
    <property type="entry name" value="Glutaredoxin"/>
    <property type="match status" value="1"/>
</dbReference>
<evidence type="ECO:0000256" key="3">
    <source>
        <dbReference type="ARBA" id="ARBA00023157"/>
    </source>
</evidence>
<dbReference type="RefSeq" id="WP_290230870.1">
    <property type="nucleotide sequence ID" value="NZ_JAUFPZ010000002.1"/>
</dbReference>
<evidence type="ECO:0000256" key="2">
    <source>
        <dbReference type="ARBA" id="ARBA00022748"/>
    </source>
</evidence>
<dbReference type="InterPro" id="IPR050553">
    <property type="entry name" value="Thioredoxin_ResA/DsbE_sf"/>
</dbReference>
<comment type="caution">
    <text evidence="6">The sequence shown here is derived from an EMBL/GenBank/DDBJ whole genome shotgun (WGS) entry which is preliminary data.</text>
</comment>
<dbReference type="PANTHER" id="PTHR42852:SF6">
    <property type="entry name" value="THIOL:DISULFIDE INTERCHANGE PROTEIN DSBE"/>
    <property type="match status" value="1"/>
</dbReference>
<organism evidence="6 7">
    <name type="scientific">Zunongwangia endophytica</name>
    <dbReference type="NCBI Taxonomy" id="1808945"/>
    <lineage>
        <taxon>Bacteria</taxon>
        <taxon>Pseudomonadati</taxon>
        <taxon>Bacteroidota</taxon>
        <taxon>Flavobacteriia</taxon>
        <taxon>Flavobacteriales</taxon>
        <taxon>Flavobacteriaceae</taxon>
        <taxon>Zunongwangia</taxon>
    </lineage>
</organism>
<keyword evidence="7" id="KW-1185">Reference proteome</keyword>
<evidence type="ECO:0000256" key="4">
    <source>
        <dbReference type="ARBA" id="ARBA00023284"/>
    </source>
</evidence>
<keyword evidence="4" id="KW-0676">Redox-active center</keyword>
<evidence type="ECO:0000313" key="6">
    <source>
        <dbReference type="EMBL" id="MFC4029275.1"/>
    </source>
</evidence>
<keyword evidence="3" id="KW-1015">Disulfide bond</keyword>
<name>A0ABV8HEK7_9FLAO</name>
<protein>
    <submittedName>
        <fullName evidence="6">Peroxiredoxin family protein</fullName>
        <ecNumber evidence="6">1.11.1.24</ecNumber>
    </submittedName>
</protein>
<dbReference type="PROSITE" id="PS00194">
    <property type="entry name" value="THIOREDOXIN_1"/>
    <property type="match status" value="1"/>
</dbReference>
<gene>
    <name evidence="6" type="ORF">ACFOS1_17785</name>
</gene>
<keyword evidence="2" id="KW-0201">Cytochrome c-type biogenesis</keyword>
<dbReference type="PANTHER" id="PTHR42852">
    <property type="entry name" value="THIOL:DISULFIDE INTERCHANGE PROTEIN DSBE"/>
    <property type="match status" value="1"/>
</dbReference>
<dbReference type="Pfam" id="PF00578">
    <property type="entry name" value="AhpC-TSA"/>
    <property type="match status" value="1"/>
</dbReference>
<dbReference type="SUPFAM" id="SSF52833">
    <property type="entry name" value="Thioredoxin-like"/>
    <property type="match status" value="1"/>
</dbReference>
<dbReference type="Proteomes" id="UP001595793">
    <property type="component" value="Unassembled WGS sequence"/>
</dbReference>
<dbReference type="PROSITE" id="PS51352">
    <property type="entry name" value="THIOREDOXIN_2"/>
    <property type="match status" value="1"/>
</dbReference>
<keyword evidence="6" id="KW-0575">Peroxidase</keyword>
<sequence length="189" mass="21977">MIIAIVLGSCKEKEKRDLNERINTKRHSDSLMKTNLASKINFTDTIKKAFKGTIAPDFKLETVSGSEFQLSSIEDKIIILDFWGSWCVPCLRDFPKMKEYYNRYKSKIEIIGITNLDSKKNWKLSVKKHKLEWINVINEGTSDPDLTYIYGVESFPTKFILDKDRKIIGIYGTTDDFYTKIDELIRNSE</sequence>
<dbReference type="InterPro" id="IPR036249">
    <property type="entry name" value="Thioredoxin-like_sf"/>
</dbReference>
<keyword evidence="6" id="KW-0560">Oxidoreductase</keyword>
<accession>A0ABV8HEK7</accession>
<feature type="domain" description="Thioredoxin" evidence="5">
    <location>
        <begin position="49"/>
        <end position="186"/>
    </location>
</feature>
<dbReference type="InterPro" id="IPR000866">
    <property type="entry name" value="AhpC/TSA"/>
</dbReference>